<accession>A0AAD1FDU5</accession>
<dbReference type="EMBL" id="AP014862">
    <property type="protein sequence ID" value="BAU72327.1"/>
    <property type="molecule type" value="Genomic_DNA"/>
</dbReference>
<organism evidence="2 3">
    <name type="scientific">Metapseudomonas furukawaii</name>
    <name type="common">Pseudomonas furukawaii</name>
    <dbReference type="NCBI Taxonomy" id="1149133"/>
    <lineage>
        <taxon>Bacteria</taxon>
        <taxon>Pseudomonadati</taxon>
        <taxon>Pseudomonadota</taxon>
        <taxon>Gammaproteobacteria</taxon>
        <taxon>Pseudomonadales</taxon>
        <taxon>Pseudomonadaceae</taxon>
        <taxon>Metapseudomonas</taxon>
    </lineage>
</organism>
<feature type="signal peptide" evidence="1">
    <location>
        <begin position="1"/>
        <end position="19"/>
    </location>
</feature>
<dbReference type="PROSITE" id="PS51257">
    <property type="entry name" value="PROKAR_LIPOPROTEIN"/>
    <property type="match status" value="1"/>
</dbReference>
<sequence>MRRLLSLLLATLLAGCASDEPAPRQAPAAAPEPWIEATPAHLRELSGVLQVPPTGSDVELALLSVDTRDRPQRLLGSLTLNGNGGPLPFRLLFNPAYFPRGERVELRVRVSQSGRLIQRLPPVPILQPDSRALGPLQLVPAP</sequence>
<proteinExistence type="predicted"/>
<dbReference type="InterPro" id="IPR039366">
    <property type="entry name" value="Pilotin"/>
</dbReference>
<evidence type="ECO:0000313" key="3">
    <source>
        <dbReference type="Proteomes" id="UP000218554"/>
    </source>
</evidence>
<protein>
    <submittedName>
        <fullName evidence="2">Lipoprotein, putative</fullName>
    </submittedName>
</protein>
<feature type="chain" id="PRO_5042062656" evidence="1">
    <location>
        <begin position="20"/>
        <end position="142"/>
    </location>
</feature>
<keyword evidence="1" id="KW-0732">Signal</keyword>
<dbReference type="AlphaFoldDB" id="A0AAD1FDU5"/>
<dbReference type="KEGG" id="pfuw:KF707C_6390"/>
<evidence type="ECO:0000256" key="1">
    <source>
        <dbReference type="SAM" id="SignalP"/>
    </source>
</evidence>
<dbReference type="Proteomes" id="UP000218554">
    <property type="component" value="Chromosome"/>
</dbReference>
<name>A0AAD1FDU5_METFU</name>
<evidence type="ECO:0000313" key="2">
    <source>
        <dbReference type="EMBL" id="BAU72327.1"/>
    </source>
</evidence>
<dbReference type="Pfam" id="PF09619">
    <property type="entry name" value="YscW"/>
    <property type="match status" value="1"/>
</dbReference>
<gene>
    <name evidence="2" type="ORF">KF707C_6390</name>
</gene>
<keyword evidence="3" id="KW-1185">Reference proteome</keyword>
<reference evidence="2 3" key="2">
    <citation type="journal article" date="2017" name="Int. J. Syst. Evol. Microbiol.">
        <title>Pseudomonas furukawaii sp. nov., a polychlorinated biphenyl-degrading bacterium isolated from biphenyl-contaminated soil in Japan.</title>
        <authorList>
            <person name="Kimura N."/>
            <person name="Watanabe T."/>
            <person name="Suenaga H."/>
            <person name="Fujihara H."/>
            <person name="Futagami T."/>
            <person name="Goto M."/>
            <person name="Hanada S."/>
            <person name="Hirose J."/>
        </authorList>
    </citation>
    <scope>NUCLEOTIDE SEQUENCE [LARGE SCALE GENOMIC DNA]</scope>
    <source>
        <strain evidence="3">DSM 10086 / NBRC 110670 / KF707</strain>
    </source>
</reference>
<keyword evidence="2" id="KW-0449">Lipoprotein</keyword>
<dbReference type="RefSeq" id="WP_004420531.1">
    <property type="nucleotide sequence ID" value="NZ_AJMR01000047.1"/>
</dbReference>
<reference evidence="3" key="1">
    <citation type="submission" date="2015-05" db="EMBL/GenBank/DDBJ databases">
        <title>Draft genome sequencing of a biphenyl-degrading bacterium, Pseudomonas balearica KF707 (=NBRC110670).</title>
        <authorList>
            <person name="Kimura N."/>
            <person name="Hirose J."/>
            <person name="Watanabe T."/>
            <person name="Suenaga H."/>
            <person name="Fujihara H."/>
            <person name="Noguchi M."/>
            <person name="Hashimoto M."/>
            <person name="Shimodaira J."/>
            <person name="Tsuchikane K."/>
            <person name="Hosoyama A."/>
            <person name="Yamazoe A."/>
            <person name="Fujita N."/>
            <person name="Furukawa K."/>
        </authorList>
    </citation>
    <scope>NUCLEOTIDE SEQUENCE [LARGE SCALE GENOMIC DNA]</scope>
    <source>
        <strain evidence="3">DSM 10086 / NBRC 110670 / KF707</strain>
    </source>
</reference>